<dbReference type="InParanoid" id="C3ZD10"/>
<name>C3ZD10_BRAFL</name>
<reference evidence="2" key="1">
    <citation type="journal article" date="2008" name="Nature">
        <title>The amphioxus genome and the evolution of the chordate karyotype.</title>
        <authorList>
            <consortium name="US DOE Joint Genome Institute (JGI-PGF)"/>
            <person name="Putnam N.H."/>
            <person name="Butts T."/>
            <person name="Ferrier D.E.K."/>
            <person name="Furlong R.F."/>
            <person name="Hellsten U."/>
            <person name="Kawashima T."/>
            <person name="Robinson-Rechavi M."/>
            <person name="Shoguchi E."/>
            <person name="Terry A."/>
            <person name="Yu J.-K."/>
            <person name="Benito-Gutierrez E.L."/>
            <person name="Dubchak I."/>
            <person name="Garcia-Fernandez J."/>
            <person name="Gibson-Brown J.J."/>
            <person name="Grigoriev I.V."/>
            <person name="Horton A.C."/>
            <person name="de Jong P.J."/>
            <person name="Jurka J."/>
            <person name="Kapitonov V.V."/>
            <person name="Kohara Y."/>
            <person name="Kuroki Y."/>
            <person name="Lindquist E."/>
            <person name="Lucas S."/>
            <person name="Osoegawa K."/>
            <person name="Pennacchio L.A."/>
            <person name="Salamov A.A."/>
            <person name="Satou Y."/>
            <person name="Sauka-Spengler T."/>
            <person name="Schmutz J."/>
            <person name="Shin-I T."/>
            <person name="Toyoda A."/>
            <person name="Bronner-Fraser M."/>
            <person name="Fujiyama A."/>
            <person name="Holland L.Z."/>
            <person name="Holland P.W.H."/>
            <person name="Satoh N."/>
            <person name="Rokhsar D.S."/>
        </authorList>
    </citation>
    <scope>NUCLEOTIDE SEQUENCE [LARGE SCALE GENOMIC DNA]</scope>
    <source>
        <strain evidence="2">S238N-H82</strain>
        <tissue evidence="2">Testes</tissue>
    </source>
</reference>
<feature type="compositionally biased region" description="Polar residues" evidence="1">
    <location>
        <begin position="104"/>
        <end position="120"/>
    </location>
</feature>
<proteinExistence type="predicted"/>
<dbReference type="AlphaFoldDB" id="C3ZD10"/>
<accession>C3ZD10</accession>
<gene>
    <name evidence="2" type="ORF">BRAFLDRAFT_101841</name>
</gene>
<organism>
    <name type="scientific">Branchiostoma floridae</name>
    <name type="common">Florida lancelet</name>
    <name type="synonym">Amphioxus</name>
    <dbReference type="NCBI Taxonomy" id="7739"/>
    <lineage>
        <taxon>Eukaryota</taxon>
        <taxon>Metazoa</taxon>
        <taxon>Chordata</taxon>
        <taxon>Cephalochordata</taxon>
        <taxon>Leptocardii</taxon>
        <taxon>Amphioxiformes</taxon>
        <taxon>Branchiostomatidae</taxon>
        <taxon>Branchiostoma</taxon>
    </lineage>
</organism>
<dbReference type="EMBL" id="GG666611">
    <property type="protein sequence ID" value="EEN49521.1"/>
    <property type="molecule type" value="Genomic_DNA"/>
</dbReference>
<evidence type="ECO:0000313" key="2">
    <source>
        <dbReference type="EMBL" id="EEN49521.1"/>
    </source>
</evidence>
<feature type="region of interest" description="Disordered" evidence="1">
    <location>
        <begin position="86"/>
        <end position="130"/>
    </location>
</feature>
<sequence>MGPTGPVCPLVQLRRSAGRGDSEGNTQILPNVVQPAHVTVTSPVLTSVATCHTQATLPGSFTRFPPHPCVPGGGKVPPYLPGKVFGPARGRGIPPDRRQPRNCMRTNRSAGPTRPGSATCSVGRGELCSG</sequence>
<protein>
    <submittedName>
        <fullName evidence="2">Uncharacterized protein</fullName>
    </submittedName>
</protein>
<evidence type="ECO:0000256" key="1">
    <source>
        <dbReference type="SAM" id="MobiDB-lite"/>
    </source>
</evidence>